<evidence type="ECO:0000313" key="2">
    <source>
        <dbReference type="Proteomes" id="UP000518266"/>
    </source>
</evidence>
<dbReference type="EMBL" id="JAAKFY010000010">
    <property type="protein sequence ID" value="KAF3850515.1"/>
    <property type="molecule type" value="Genomic_DNA"/>
</dbReference>
<accession>A0A7J5YM95</accession>
<comment type="caution">
    <text evidence="1">The sequence shown here is derived from an EMBL/GenBank/DDBJ whole genome shotgun (WGS) entry which is preliminary data.</text>
</comment>
<organism evidence="1 2">
    <name type="scientific">Dissostichus mawsoni</name>
    <name type="common">Antarctic cod</name>
    <dbReference type="NCBI Taxonomy" id="36200"/>
    <lineage>
        <taxon>Eukaryota</taxon>
        <taxon>Metazoa</taxon>
        <taxon>Chordata</taxon>
        <taxon>Craniata</taxon>
        <taxon>Vertebrata</taxon>
        <taxon>Euteleostomi</taxon>
        <taxon>Actinopterygii</taxon>
        <taxon>Neopterygii</taxon>
        <taxon>Teleostei</taxon>
        <taxon>Neoteleostei</taxon>
        <taxon>Acanthomorphata</taxon>
        <taxon>Eupercaria</taxon>
        <taxon>Perciformes</taxon>
        <taxon>Notothenioidei</taxon>
        <taxon>Nototheniidae</taxon>
        <taxon>Dissostichus</taxon>
    </lineage>
</organism>
<protein>
    <submittedName>
        <fullName evidence="1">Uncharacterized protein</fullName>
    </submittedName>
</protein>
<name>A0A7J5YM95_DISMA</name>
<dbReference type="Proteomes" id="UP000518266">
    <property type="component" value="Unassembled WGS sequence"/>
</dbReference>
<evidence type="ECO:0000313" key="1">
    <source>
        <dbReference type="EMBL" id="KAF3850515.1"/>
    </source>
</evidence>
<feature type="non-terminal residue" evidence="1">
    <location>
        <position position="136"/>
    </location>
</feature>
<proteinExistence type="predicted"/>
<sequence length="136" mass="15525">MLFVTGPKPAPGPPLGPTLRALDYYFQKLQEWTLTGGRAGLPDVCDRAMYRLLGLMAMFPQQNVSDPVPQIRRYHAVLDLTLEDFIWKQDMRDCDRFECVVYVFVRFIFYLADSFHSKSSPSRCRVSISVKSVGLG</sequence>
<dbReference type="AlphaFoldDB" id="A0A7J5YM95"/>
<gene>
    <name evidence="1" type="ORF">F7725_012287</name>
</gene>
<reference evidence="1 2" key="1">
    <citation type="submission" date="2020-03" db="EMBL/GenBank/DDBJ databases">
        <title>Dissostichus mawsoni Genome sequencing and assembly.</title>
        <authorList>
            <person name="Park H."/>
        </authorList>
    </citation>
    <scope>NUCLEOTIDE SEQUENCE [LARGE SCALE GENOMIC DNA]</scope>
    <source>
        <strain evidence="1">DM0001</strain>
        <tissue evidence="1">Muscle</tissue>
    </source>
</reference>
<keyword evidence="2" id="KW-1185">Reference proteome</keyword>